<evidence type="ECO:0000313" key="2">
    <source>
        <dbReference type="EMBL" id="RPB10209.1"/>
    </source>
</evidence>
<reference evidence="2 3" key="1">
    <citation type="journal article" date="2018" name="Nat. Ecol. Evol.">
        <title>Pezizomycetes genomes reveal the molecular basis of ectomycorrhizal truffle lifestyle.</title>
        <authorList>
            <person name="Murat C."/>
            <person name="Payen T."/>
            <person name="Noel B."/>
            <person name="Kuo A."/>
            <person name="Morin E."/>
            <person name="Chen J."/>
            <person name="Kohler A."/>
            <person name="Krizsan K."/>
            <person name="Balestrini R."/>
            <person name="Da Silva C."/>
            <person name="Montanini B."/>
            <person name="Hainaut M."/>
            <person name="Levati E."/>
            <person name="Barry K.W."/>
            <person name="Belfiori B."/>
            <person name="Cichocki N."/>
            <person name="Clum A."/>
            <person name="Dockter R.B."/>
            <person name="Fauchery L."/>
            <person name="Guy J."/>
            <person name="Iotti M."/>
            <person name="Le Tacon F."/>
            <person name="Lindquist E.A."/>
            <person name="Lipzen A."/>
            <person name="Malagnac F."/>
            <person name="Mello A."/>
            <person name="Molinier V."/>
            <person name="Miyauchi S."/>
            <person name="Poulain J."/>
            <person name="Riccioni C."/>
            <person name="Rubini A."/>
            <person name="Sitrit Y."/>
            <person name="Splivallo R."/>
            <person name="Traeger S."/>
            <person name="Wang M."/>
            <person name="Zifcakova L."/>
            <person name="Wipf D."/>
            <person name="Zambonelli A."/>
            <person name="Paolocci F."/>
            <person name="Nowrousian M."/>
            <person name="Ottonello S."/>
            <person name="Baldrian P."/>
            <person name="Spatafora J.W."/>
            <person name="Henrissat B."/>
            <person name="Nagy L.G."/>
            <person name="Aury J.M."/>
            <person name="Wincker P."/>
            <person name="Grigoriev I.V."/>
            <person name="Bonfante P."/>
            <person name="Martin F.M."/>
        </authorList>
    </citation>
    <scope>NUCLEOTIDE SEQUENCE [LARGE SCALE GENOMIC DNA]</scope>
    <source>
        <strain evidence="2 3">CCBAS932</strain>
    </source>
</reference>
<feature type="transmembrane region" description="Helical" evidence="1">
    <location>
        <begin position="222"/>
        <end position="241"/>
    </location>
</feature>
<protein>
    <submittedName>
        <fullName evidence="2">Uncharacterized protein</fullName>
    </submittedName>
</protein>
<feature type="transmembrane region" description="Helical" evidence="1">
    <location>
        <begin position="145"/>
        <end position="168"/>
    </location>
</feature>
<dbReference type="EMBL" id="ML119145">
    <property type="protein sequence ID" value="RPB10209.1"/>
    <property type="molecule type" value="Genomic_DNA"/>
</dbReference>
<keyword evidence="1" id="KW-0472">Membrane</keyword>
<keyword evidence="1" id="KW-1133">Transmembrane helix</keyword>
<keyword evidence="3" id="KW-1185">Reference proteome</keyword>
<feature type="transmembrane region" description="Helical" evidence="1">
    <location>
        <begin position="353"/>
        <end position="371"/>
    </location>
</feature>
<feature type="transmembrane region" description="Helical" evidence="1">
    <location>
        <begin position="43"/>
        <end position="63"/>
    </location>
</feature>
<keyword evidence="1" id="KW-0812">Transmembrane</keyword>
<organism evidence="2 3">
    <name type="scientific">Morchella conica CCBAS932</name>
    <dbReference type="NCBI Taxonomy" id="1392247"/>
    <lineage>
        <taxon>Eukaryota</taxon>
        <taxon>Fungi</taxon>
        <taxon>Dikarya</taxon>
        <taxon>Ascomycota</taxon>
        <taxon>Pezizomycotina</taxon>
        <taxon>Pezizomycetes</taxon>
        <taxon>Pezizales</taxon>
        <taxon>Morchellaceae</taxon>
        <taxon>Morchella</taxon>
    </lineage>
</organism>
<dbReference type="Pfam" id="PF11196">
    <property type="entry name" value="DUF2834"/>
    <property type="match status" value="1"/>
</dbReference>
<dbReference type="InParanoid" id="A0A3N4KLE9"/>
<evidence type="ECO:0000256" key="1">
    <source>
        <dbReference type="SAM" id="Phobius"/>
    </source>
</evidence>
<dbReference type="Proteomes" id="UP000277580">
    <property type="component" value="Unassembled WGS sequence"/>
</dbReference>
<feature type="transmembrane region" description="Helical" evidence="1">
    <location>
        <begin position="312"/>
        <end position="332"/>
    </location>
</feature>
<name>A0A3N4KLE9_9PEZI</name>
<gene>
    <name evidence="2" type="ORF">P167DRAFT_566831</name>
</gene>
<dbReference type="AlphaFoldDB" id="A0A3N4KLE9"/>
<feature type="transmembrane region" description="Helical" evidence="1">
    <location>
        <begin position="195"/>
        <end position="215"/>
    </location>
</feature>
<dbReference type="InterPro" id="IPR021362">
    <property type="entry name" value="DUF2834"/>
</dbReference>
<sequence length="375" mass="41249">MADSMIDSNSRSIAIFGSYFALCLGLLSLILSRLNFRNFSKVSGSYVFTSLAVASLGSTWYYMVSFFMKSYGDWQASQVFMPSDDGELQLGEWLSDVKLFQHAWGAVVESPQRWWWSQQIFLATAAWSVFLAAEGSRRGIKNLWSFMLIGQVVSVSFASNLFFLTILLNEPSPSAPVEAPKLDPSAVKAKRLPNWLYFTVTVPLGLSYLCAYMTPKTFDSSAFLPFLLVPHVLLLAIPIVFERLASSGELAIHIPANRWKSFWKPQYRLCSLISVACHANAISQVTAHGMTVKDVVVGTLSALYEHPAVSSVGWDVIMMAVSVGTWVGVRGIDFSINPDAKRKGGDWINATAAWIYMALGSAGLSAVAFAGELEE</sequence>
<dbReference type="OrthoDB" id="2126185at2759"/>
<evidence type="ECO:0000313" key="3">
    <source>
        <dbReference type="Proteomes" id="UP000277580"/>
    </source>
</evidence>
<accession>A0A3N4KLE9</accession>
<proteinExistence type="predicted"/>
<feature type="transmembrane region" description="Helical" evidence="1">
    <location>
        <begin position="114"/>
        <end position="133"/>
    </location>
</feature>
<feature type="transmembrane region" description="Helical" evidence="1">
    <location>
        <begin position="12"/>
        <end position="31"/>
    </location>
</feature>